<dbReference type="EMBL" id="OD000210">
    <property type="protein sequence ID" value="CAD7396417.1"/>
    <property type="molecule type" value="Genomic_DNA"/>
</dbReference>
<feature type="region of interest" description="Disordered" evidence="1">
    <location>
        <begin position="1"/>
        <end position="20"/>
    </location>
</feature>
<gene>
    <name evidence="2" type="ORF">TPSB3V08_LOCUS662</name>
</gene>
<evidence type="ECO:0000256" key="1">
    <source>
        <dbReference type="SAM" id="MobiDB-lite"/>
    </source>
</evidence>
<evidence type="ECO:0000313" key="2">
    <source>
        <dbReference type="EMBL" id="CAD7396417.1"/>
    </source>
</evidence>
<name>A0A7R9GVK0_TIMPO</name>
<accession>A0A7R9GVK0</accession>
<protein>
    <submittedName>
        <fullName evidence="2">Uncharacterized protein</fullName>
    </submittedName>
</protein>
<organism evidence="2">
    <name type="scientific">Timema poppense</name>
    <name type="common">Walking stick</name>
    <dbReference type="NCBI Taxonomy" id="170557"/>
    <lineage>
        <taxon>Eukaryota</taxon>
        <taxon>Metazoa</taxon>
        <taxon>Ecdysozoa</taxon>
        <taxon>Arthropoda</taxon>
        <taxon>Hexapoda</taxon>
        <taxon>Insecta</taxon>
        <taxon>Pterygota</taxon>
        <taxon>Neoptera</taxon>
        <taxon>Polyneoptera</taxon>
        <taxon>Phasmatodea</taxon>
        <taxon>Timematodea</taxon>
        <taxon>Timematoidea</taxon>
        <taxon>Timematidae</taxon>
        <taxon>Timema</taxon>
    </lineage>
</organism>
<dbReference type="AlphaFoldDB" id="A0A7R9GVK0"/>
<sequence>MEKHLGKNTPSSSDRDSNLDLPVLSSRAKHDKRVGQLRHRDFLLCLLPFWLYHPIPTNKIQLIITNPHFQPTKLGANWLGSVPRLLVLDLTSLLSHMHLIWLLLGFNPTSTRVLRPWVYHLALLQHLQHSLFIYCVAVLHPLVKLVPLDLSHDNSVPNGETRSDYVFRGSDQHTAVPQARLGCQMLQ</sequence>
<reference evidence="2" key="1">
    <citation type="submission" date="2020-11" db="EMBL/GenBank/DDBJ databases">
        <authorList>
            <person name="Tran Van P."/>
        </authorList>
    </citation>
    <scope>NUCLEOTIDE SEQUENCE</scope>
</reference>
<proteinExistence type="predicted"/>